<feature type="chain" id="PRO_5043406773" description="Chitin deacetylase" evidence="1">
    <location>
        <begin position="35"/>
        <end position="398"/>
    </location>
</feature>
<sequence>MPLLCVNNLSTVLIDAFTMKTLVLLGLCCAAVLAVPPPPVREEGVAADRCTADVCKAEDGCRCATSQSPLSDVKDAPQLISLTFDEAVTDDLYNNYWQPILFNRNNPDDTPIGATFFVPHEYTDYQRVNDLYNYGFEIAVHSITENNLQQYWRSASEEILEQEFGGQKKILTKFANIPEEDIIGVRTPQFQLAANYSIEAYMASGLVYDSSWPTLPDHPLFPYTLDYLSNQQCLLGSKCPNEAFKGFWVLPINDLHGADNKECNTVSQCNITGTADEIADWLTKEVDAIRTGTRVPLTLVVESQWFGKTENSLEGFNKFLDRLTENKDVFLVTQKQVFEWMKNPVGLADFKTEFPQRSAACNTYSCKLKSQSDGKDRYMNTCVPCPLNYPWLGNPEGN</sequence>
<dbReference type="Gene3D" id="3.20.20.370">
    <property type="entry name" value="Glycoside hydrolase/deacetylase"/>
    <property type="match status" value="1"/>
</dbReference>
<dbReference type="GO" id="GO:0005975">
    <property type="term" value="P:carbohydrate metabolic process"/>
    <property type="evidence" value="ECO:0007669"/>
    <property type="project" value="InterPro"/>
</dbReference>
<keyword evidence="3" id="KW-1185">Reference proteome</keyword>
<dbReference type="PANTHER" id="PTHR45985:SF8">
    <property type="entry name" value="CHITIN DEACETYLASE-LIKE 9, ISOFORM A"/>
    <property type="match status" value="1"/>
</dbReference>
<dbReference type="SUPFAM" id="SSF88713">
    <property type="entry name" value="Glycoside hydrolase/deacetylase"/>
    <property type="match status" value="1"/>
</dbReference>
<dbReference type="PANTHER" id="PTHR45985">
    <property type="match status" value="1"/>
</dbReference>
<feature type="signal peptide" evidence="1">
    <location>
        <begin position="1"/>
        <end position="34"/>
    </location>
</feature>
<dbReference type="EMBL" id="JANEYG010000013">
    <property type="protein sequence ID" value="KAJ8920598.1"/>
    <property type="molecule type" value="Genomic_DNA"/>
</dbReference>
<evidence type="ECO:0000313" key="2">
    <source>
        <dbReference type="EMBL" id="KAJ8920598.1"/>
    </source>
</evidence>
<reference evidence="2 3" key="1">
    <citation type="journal article" date="2023" name="Insect Mol. Biol.">
        <title>Genome sequencing provides insights into the evolution of gene families encoding plant cell wall-degrading enzymes in longhorned beetles.</title>
        <authorList>
            <person name="Shin N.R."/>
            <person name="Okamura Y."/>
            <person name="Kirsch R."/>
            <person name="Pauchet Y."/>
        </authorList>
    </citation>
    <scope>NUCLEOTIDE SEQUENCE [LARGE SCALE GENOMIC DNA]</scope>
    <source>
        <strain evidence="2">EAD_L_NR</strain>
    </source>
</reference>
<organism evidence="2 3">
    <name type="scientific">Exocentrus adspersus</name>
    <dbReference type="NCBI Taxonomy" id="1586481"/>
    <lineage>
        <taxon>Eukaryota</taxon>
        <taxon>Metazoa</taxon>
        <taxon>Ecdysozoa</taxon>
        <taxon>Arthropoda</taxon>
        <taxon>Hexapoda</taxon>
        <taxon>Insecta</taxon>
        <taxon>Pterygota</taxon>
        <taxon>Neoptera</taxon>
        <taxon>Endopterygota</taxon>
        <taxon>Coleoptera</taxon>
        <taxon>Polyphaga</taxon>
        <taxon>Cucujiformia</taxon>
        <taxon>Chrysomeloidea</taxon>
        <taxon>Cerambycidae</taxon>
        <taxon>Lamiinae</taxon>
        <taxon>Acanthocinini</taxon>
        <taxon>Exocentrus</taxon>
    </lineage>
</organism>
<dbReference type="InterPro" id="IPR011330">
    <property type="entry name" value="Glyco_hydro/deAcase_b/a-brl"/>
</dbReference>
<keyword evidence="1" id="KW-0732">Signal</keyword>
<accession>A0AAV8W2A3</accession>
<name>A0AAV8W2A3_9CUCU</name>
<evidence type="ECO:0000256" key="1">
    <source>
        <dbReference type="SAM" id="SignalP"/>
    </source>
</evidence>
<dbReference type="AlphaFoldDB" id="A0AAV8W2A3"/>
<protein>
    <recommendedName>
        <fullName evidence="4">Chitin deacetylase</fullName>
    </recommendedName>
</protein>
<dbReference type="Proteomes" id="UP001159042">
    <property type="component" value="Unassembled WGS sequence"/>
</dbReference>
<comment type="caution">
    <text evidence="2">The sequence shown here is derived from an EMBL/GenBank/DDBJ whole genome shotgun (WGS) entry which is preliminary data.</text>
</comment>
<evidence type="ECO:0000313" key="3">
    <source>
        <dbReference type="Proteomes" id="UP001159042"/>
    </source>
</evidence>
<proteinExistence type="predicted"/>
<evidence type="ECO:0008006" key="4">
    <source>
        <dbReference type="Google" id="ProtNLM"/>
    </source>
</evidence>
<dbReference type="InterPro" id="IPR052740">
    <property type="entry name" value="CE4"/>
</dbReference>
<dbReference type="GO" id="GO:0016787">
    <property type="term" value="F:hydrolase activity"/>
    <property type="evidence" value="ECO:0007669"/>
    <property type="project" value="UniProtKB-ARBA"/>
</dbReference>
<gene>
    <name evidence="2" type="ORF">NQ315_004737</name>
</gene>